<evidence type="ECO:0000313" key="3">
    <source>
        <dbReference type="EMBL" id="CED83879.1"/>
    </source>
</evidence>
<name>A0A0F7STD2_PHARH</name>
<dbReference type="AlphaFoldDB" id="A0A0F7STD2"/>
<sequence>MTPDASTVVSTSSIHSTTPLHHSDPLPSSSMASLLPPTFVPVTHFGPSDRDLASDEEWDSEIEEEIITISLDQALDTSILASPPSFPAHSSAPVSEPSTQFSRPVNGQAESSSRHNADNNSNGSSSRRIEGSPQGDAELARSHTWSLIGLNTPTPFLKVNNTLFKGKLMERIGNEMIFGSPSTSSSSLSTPPALGSSTNPMLPSLQTIQFTPQTYNPTVPTDGPSASSSYSSFSQKKKYGLSGGRPRGRPAELGRTRSDLSGPPGGANGNDQDGEEDMDEDEENGALTDDENAAAEEEEEEDASDDARPNVYSEDEIPIERTRPDGGDDRNLSGWQVVDPKRSSAASTSTPSNRRKSRSRLRTSTTNYDHHPHPSILDQSTDPIELNPLEGNVLLEDQQIEIGDGEAVQGFTSLIDTLSHNHDSSSQLPEWSPYVSEHNGRSLDGLMGHLDEPVEARDSGSRGMIDPSLVDPSLRADSLMDQTHSFLNHTDGQQVREQLIDPSLLDQNLEPNHQSNGYPDGQQEAYMMDVDQEQTGEGDANVDERLQQMHWDSD</sequence>
<dbReference type="Gene3D" id="2.60.40.4370">
    <property type="match status" value="1"/>
</dbReference>
<evidence type="ECO:0000259" key="2">
    <source>
        <dbReference type="Pfam" id="PF10419"/>
    </source>
</evidence>
<feature type="compositionally biased region" description="Low complexity" evidence="1">
    <location>
        <begin position="179"/>
        <end position="198"/>
    </location>
</feature>
<feature type="compositionally biased region" description="Acidic residues" evidence="1">
    <location>
        <begin position="272"/>
        <end position="304"/>
    </location>
</feature>
<feature type="region of interest" description="Disordered" evidence="1">
    <location>
        <begin position="80"/>
        <end position="138"/>
    </location>
</feature>
<feature type="compositionally biased region" description="Polar residues" evidence="1">
    <location>
        <begin position="96"/>
        <end position="111"/>
    </location>
</feature>
<feature type="domain" description="Transcription factor TFIIIC triple barrel" evidence="2">
    <location>
        <begin position="127"/>
        <end position="186"/>
    </location>
</feature>
<dbReference type="InterPro" id="IPR019481">
    <property type="entry name" value="TFIIIC_triple_barrel"/>
</dbReference>
<dbReference type="Pfam" id="PF10419">
    <property type="entry name" value="TFIIIC_sub6"/>
    <property type="match status" value="1"/>
</dbReference>
<reference evidence="3" key="1">
    <citation type="submission" date="2014-08" db="EMBL/GenBank/DDBJ databases">
        <authorList>
            <person name="Sharma Rahul"/>
            <person name="Thines Marco"/>
        </authorList>
    </citation>
    <scope>NUCLEOTIDE SEQUENCE</scope>
</reference>
<feature type="region of interest" description="Disordered" evidence="1">
    <location>
        <begin position="179"/>
        <end position="382"/>
    </location>
</feature>
<feature type="compositionally biased region" description="Basic and acidic residues" evidence="1">
    <location>
        <begin position="318"/>
        <end position="331"/>
    </location>
</feature>
<dbReference type="EMBL" id="LN483157">
    <property type="protein sequence ID" value="CED83879.1"/>
    <property type="molecule type" value="Genomic_DNA"/>
</dbReference>
<accession>A0A0F7STD2</accession>
<feature type="compositionally biased region" description="Polar residues" evidence="1">
    <location>
        <begin position="507"/>
        <end position="517"/>
    </location>
</feature>
<protein>
    <submittedName>
        <fullName evidence="3">Transcription factor TFIIIC, tau55-related</fullName>
    </submittedName>
</protein>
<organism evidence="3">
    <name type="scientific">Phaffia rhodozyma</name>
    <name type="common">Yeast</name>
    <name type="synonym">Xanthophyllomyces dendrorhous</name>
    <dbReference type="NCBI Taxonomy" id="264483"/>
    <lineage>
        <taxon>Eukaryota</taxon>
        <taxon>Fungi</taxon>
        <taxon>Dikarya</taxon>
        <taxon>Basidiomycota</taxon>
        <taxon>Agaricomycotina</taxon>
        <taxon>Tremellomycetes</taxon>
        <taxon>Cystofilobasidiales</taxon>
        <taxon>Mrakiaceae</taxon>
        <taxon>Phaffia</taxon>
    </lineage>
</organism>
<feature type="compositionally biased region" description="Low complexity" evidence="1">
    <location>
        <begin position="225"/>
        <end position="234"/>
    </location>
</feature>
<proteinExistence type="predicted"/>
<evidence type="ECO:0000256" key="1">
    <source>
        <dbReference type="SAM" id="MobiDB-lite"/>
    </source>
</evidence>
<feature type="region of interest" description="Disordered" evidence="1">
    <location>
        <begin position="507"/>
        <end position="554"/>
    </location>
</feature>
<feature type="compositionally biased region" description="Low complexity" evidence="1">
    <location>
        <begin position="81"/>
        <end position="93"/>
    </location>
</feature>
<feature type="compositionally biased region" description="Basic and acidic residues" evidence="1">
    <location>
        <begin position="542"/>
        <end position="554"/>
    </location>
</feature>
<feature type="region of interest" description="Disordered" evidence="1">
    <location>
        <begin position="1"/>
        <end position="29"/>
    </location>
</feature>
<feature type="compositionally biased region" description="Polar residues" evidence="1">
    <location>
        <begin position="199"/>
        <end position="219"/>
    </location>
</feature>
<feature type="compositionally biased region" description="Basic and acidic residues" evidence="1">
    <location>
        <begin position="249"/>
        <end position="258"/>
    </location>
</feature>